<accession>A0A2P2PBJ5</accession>
<dbReference type="AlphaFoldDB" id="A0A2P2PBJ5"/>
<protein>
    <submittedName>
        <fullName evidence="1">Uncharacterized protein</fullName>
    </submittedName>
</protein>
<evidence type="ECO:0000313" key="1">
    <source>
        <dbReference type="EMBL" id="MBX52104.1"/>
    </source>
</evidence>
<dbReference type="EMBL" id="GGEC01071620">
    <property type="protein sequence ID" value="MBX52104.1"/>
    <property type="molecule type" value="Transcribed_RNA"/>
</dbReference>
<proteinExistence type="predicted"/>
<reference evidence="1" key="1">
    <citation type="submission" date="2018-02" db="EMBL/GenBank/DDBJ databases">
        <title>Rhizophora mucronata_Transcriptome.</title>
        <authorList>
            <person name="Meera S.P."/>
            <person name="Sreeshan A."/>
            <person name="Augustine A."/>
        </authorList>
    </citation>
    <scope>NUCLEOTIDE SEQUENCE</scope>
    <source>
        <tissue evidence="1">Leaf</tissue>
    </source>
</reference>
<sequence>MIVKGRDGALSNFIESIHLNHISMERF</sequence>
<organism evidence="1">
    <name type="scientific">Rhizophora mucronata</name>
    <name type="common">Asiatic mangrove</name>
    <dbReference type="NCBI Taxonomy" id="61149"/>
    <lineage>
        <taxon>Eukaryota</taxon>
        <taxon>Viridiplantae</taxon>
        <taxon>Streptophyta</taxon>
        <taxon>Embryophyta</taxon>
        <taxon>Tracheophyta</taxon>
        <taxon>Spermatophyta</taxon>
        <taxon>Magnoliopsida</taxon>
        <taxon>eudicotyledons</taxon>
        <taxon>Gunneridae</taxon>
        <taxon>Pentapetalae</taxon>
        <taxon>rosids</taxon>
        <taxon>fabids</taxon>
        <taxon>Malpighiales</taxon>
        <taxon>Rhizophoraceae</taxon>
        <taxon>Rhizophora</taxon>
    </lineage>
</organism>
<name>A0A2P2PBJ5_RHIMU</name>